<dbReference type="Proteomes" id="UP001626550">
    <property type="component" value="Unassembled WGS sequence"/>
</dbReference>
<protein>
    <submittedName>
        <fullName evidence="1">Uncharacterized protein</fullName>
    </submittedName>
</protein>
<reference evidence="1 2" key="1">
    <citation type="submission" date="2024-11" db="EMBL/GenBank/DDBJ databases">
        <title>Adaptive evolution of stress response genes in parasites aligns with host niche diversity.</title>
        <authorList>
            <person name="Hahn C."/>
            <person name="Resl P."/>
        </authorList>
    </citation>
    <scope>NUCLEOTIDE SEQUENCE [LARGE SCALE GENOMIC DNA]</scope>
    <source>
        <strain evidence="1">EGGRZ-B1_66</strain>
        <tissue evidence="1">Body</tissue>
    </source>
</reference>
<comment type="caution">
    <text evidence="1">The sequence shown here is derived from an EMBL/GenBank/DDBJ whole genome shotgun (WGS) entry which is preliminary data.</text>
</comment>
<dbReference type="SUPFAM" id="SSF47923">
    <property type="entry name" value="Ypt/Rab-GAP domain of gyp1p"/>
    <property type="match status" value="1"/>
</dbReference>
<dbReference type="InterPro" id="IPR035969">
    <property type="entry name" value="Rab-GAP_TBC_sf"/>
</dbReference>
<sequence length="108" mass="12967">MQTGKRRDSEMYDSDPVQMKDCVVELPPPDQLGAGHPFLLFLCFSLLKEYKDELMRTVQDPTDVIHFYQSMKKRHDAIKILNRARRLFDRYMRDQDIRIKRLFPEVSF</sequence>
<proteinExistence type="predicted"/>
<evidence type="ECO:0000313" key="1">
    <source>
        <dbReference type="EMBL" id="KAL3319348.1"/>
    </source>
</evidence>
<gene>
    <name evidence="1" type="ORF">Ciccas_001992</name>
</gene>
<name>A0ABD2QIU7_9PLAT</name>
<dbReference type="Gene3D" id="1.10.472.80">
    <property type="entry name" value="Ypt/Rab-GAP domain of gyp1p, domain 3"/>
    <property type="match status" value="1"/>
</dbReference>
<dbReference type="AlphaFoldDB" id="A0ABD2QIU7"/>
<evidence type="ECO:0000313" key="2">
    <source>
        <dbReference type="Proteomes" id="UP001626550"/>
    </source>
</evidence>
<dbReference type="EMBL" id="JBJKFK010000144">
    <property type="protein sequence ID" value="KAL3319348.1"/>
    <property type="molecule type" value="Genomic_DNA"/>
</dbReference>
<accession>A0ABD2QIU7</accession>
<organism evidence="1 2">
    <name type="scientific">Cichlidogyrus casuarinus</name>
    <dbReference type="NCBI Taxonomy" id="1844966"/>
    <lineage>
        <taxon>Eukaryota</taxon>
        <taxon>Metazoa</taxon>
        <taxon>Spiralia</taxon>
        <taxon>Lophotrochozoa</taxon>
        <taxon>Platyhelminthes</taxon>
        <taxon>Monogenea</taxon>
        <taxon>Monopisthocotylea</taxon>
        <taxon>Dactylogyridea</taxon>
        <taxon>Ancyrocephalidae</taxon>
        <taxon>Cichlidogyrus</taxon>
    </lineage>
</organism>
<keyword evidence="2" id="KW-1185">Reference proteome</keyword>